<accession>A0A5C6XEW4</accession>
<feature type="domain" description="MIP18 family-like" evidence="2">
    <location>
        <begin position="25"/>
        <end position="96"/>
    </location>
</feature>
<feature type="non-terminal residue" evidence="3">
    <location>
        <position position="135"/>
    </location>
</feature>
<dbReference type="Pfam" id="PF01883">
    <property type="entry name" value="FeS_assembly_P"/>
    <property type="match status" value="1"/>
</dbReference>
<feature type="region of interest" description="Disordered" evidence="1">
    <location>
        <begin position="102"/>
        <end position="135"/>
    </location>
</feature>
<dbReference type="Proteomes" id="UP000321046">
    <property type="component" value="Unassembled WGS sequence"/>
</dbReference>
<organism evidence="3 4">
    <name type="scientific">Lujinxingia vulgaris</name>
    <dbReference type="NCBI Taxonomy" id="2600176"/>
    <lineage>
        <taxon>Bacteria</taxon>
        <taxon>Deltaproteobacteria</taxon>
        <taxon>Bradymonadales</taxon>
        <taxon>Lujinxingiaceae</taxon>
        <taxon>Lujinxingia</taxon>
    </lineage>
</organism>
<dbReference type="Gene3D" id="3.30.300.130">
    <property type="entry name" value="Fe-S cluster assembly (FSCA)"/>
    <property type="match status" value="1"/>
</dbReference>
<dbReference type="EMBL" id="VOSL01000011">
    <property type="protein sequence ID" value="TXD42942.1"/>
    <property type="molecule type" value="Genomic_DNA"/>
</dbReference>
<dbReference type="AlphaFoldDB" id="A0A5C6XEW4"/>
<sequence>MRASAAARFQLFEACMKDDFSIKGEVIAALEGVEDPGQGGKNIVDTHLVEQVEVKAGVADITLVMPKGRAREERFAIEDAVYDKVEAIDGVLEVKVKTMTPQALEREQSGEPAPAAQPAAAAPAARPAGAKASPA</sequence>
<protein>
    <submittedName>
        <fullName evidence="3">Iron-sulfur cluster assembly protein</fullName>
    </submittedName>
</protein>
<dbReference type="InterPro" id="IPR002744">
    <property type="entry name" value="MIP18-like"/>
</dbReference>
<dbReference type="SUPFAM" id="SSF117916">
    <property type="entry name" value="Fe-S cluster assembly (FSCA) domain-like"/>
    <property type="match status" value="1"/>
</dbReference>
<evidence type="ECO:0000256" key="1">
    <source>
        <dbReference type="SAM" id="MobiDB-lite"/>
    </source>
</evidence>
<comment type="caution">
    <text evidence="3">The sequence shown here is derived from an EMBL/GenBank/DDBJ whole genome shotgun (WGS) entry which is preliminary data.</text>
</comment>
<reference evidence="3 4" key="1">
    <citation type="submission" date="2019-08" db="EMBL/GenBank/DDBJ databases">
        <title>Bradymonadales sp. TMQ2.</title>
        <authorList>
            <person name="Liang Q."/>
        </authorList>
    </citation>
    <scope>NUCLEOTIDE SEQUENCE [LARGE SCALE GENOMIC DNA]</scope>
    <source>
        <strain evidence="3 4">TMQ2</strain>
    </source>
</reference>
<feature type="compositionally biased region" description="Low complexity" evidence="1">
    <location>
        <begin position="112"/>
        <end position="135"/>
    </location>
</feature>
<dbReference type="InterPro" id="IPR034904">
    <property type="entry name" value="FSCA_dom_sf"/>
</dbReference>
<evidence type="ECO:0000313" key="3">
    <source>
        <dbReference type="EMBL" id="TXD42942.1"/>
    </source>
</evidence>
<gene>
    <name evidence="3" type="ORF">FRC96_01975</name>
</gene>
<name>A0A5C6XEW4_9DELT</name>
<evidence type="ECO:0000313" key="4">
    <source>
        <dbReference type="Proteomes" id="UP000321046"/>
    </source>
</evidence>
<proteinExistence type="predicted"/>
<evidence type="ECO:0000259" key="2">
    <source>
        <dbReference type="Pfam" id="PF01883"/>
    </source>
</evidence>